<dbReference type="SUPFAM" id="SSF109854">
    <property type="entry name" value="DinB/YfiT-like putative metalloenzymes"/>
    <property type="match status" value="1"/>
</dbReference>
<evidence type="ECO:0000313" key="2">
    <source>
        <dbReference type="Proteomes" id="UP000301751"/>
    </source>
</evidence>
<reference evidence="2" key="1">
    <citation type="submission" date="2019-03" db="EMBL/GenBank/DDBJ databases">
        <title>Aquabacterium pictum sp.nov., the first bacteriochlorophyll a-containing freshwater bacterium in the genus Aquabacterium of the class Betaproteobacteria.</title>
        <authorList>
            <person name="Hirose S."/>
            <person name="Tank M."/>
            <person name="Hara E."/>
            <person name="Tamaki H."/>
            <person name="Takaichi S."/>
            <person name="Haruta S."/>
            <person name="Hanada S."/>
        </authorList>
    </citation>
    <scope>NUCLEOTIDE SEQUENCE [LARGE SCALE GENOMIC DNA]</scope>
    <source>
        <strain evidence="2">W35</strain>
    </source>
</reference>
<organism evidence="1 2">
    <name type="scientific">Pseudaquabacterium pictum</name>
    <dbReference type="NCBI Taxonomy" id="2315236"/>
    <lineage>
        <taxon>Bacteria</taxon>
        <taxon>Pseudomonadati</taxon>
        <taxon>Pseudomonadota</taxon>
        <taxon>Betaproteobacteria</taxon>
        <taxon>Burkholderiales</taxon>
        <taxon>Sphaerotilaceae</taxon>
        <taxon>Pseudaquabacterium</taxon>
    </lineage>
</organism>
<evidence type="ECO:0000313" key="1">
    <source>
        <dbReference type="EMBL" id="GCL61914.1"/>
    </source>
</evidence>
<proteinExistence type="predicted"/>
<dbReference type="AlphaFoldDB" id="A0A480AJY5"/>
<dbReference type="Gene3D" id="1.20.120.450">
    <property type="entry name" value="dinb family like domain"/>
    <property type="match status" value="1"/>
</dbReference>
<protein>
    <recommendedName>
        <fullName evidence="3">DUF1993 domain-containing protein</fullName>
    </recommendedName>
</protein>
<dbReference type="Pfam" id="PF09351">
    <property type="entry name" value="DUF1993"/>
    <property type="match status" value="1"/>
</dbReference>
<sequence length="166" mass="18477">MHQASVPLFRRQLGALLAWLDKAEAHATARKFDPNNYLQLRLAPDMLPFVSQIRIASDAAKGCVARLAGVEPPKFEDNEATLAELRERVRKTLAYLDSVPADAVDGSEGRDIVIPMRPPREPVQMKGLFFLQHWALPNFYFHVTTAYALLRHAGVELGKGDFLAVG</sequence>
<gene>
    <name evidence="1" type="ORF">AQPW35_09950</name>
</gene>
<name>A0A480AJY5_9BURK</name>
<dbReference type="PANTHER" id="PTHR36922">
    <property type="entry name" value="BLL2446 PROTEIN"/>
    <property type="match status" value="1"/>
</dbReference>
<keyword evidence="2" id="KW-1185">Reference proteome</keyword>
<evidence type="ECO:0008006" key="3">
    <source>
        <dbReference type="Google" id="ProtNLM"/>
    </source>
</evidence>
<dbReference type="PANTHER" id="PTHR36922:SF1">
    <property type="entry name" value="DUF1993 DOMAIN-CONTAINING PROTEIN"/>
    <property type="match status" value="1"/>
</dbReference>
<dbReference type="Proteomes" id="UP000301751">
    <property type="component" value="Unassembled WGS sequence"/>
</dbReference>
<dbReference type="InterPro" id="IPR018531">
    <property type="entry name" value="DUF1993"/>
</dbReference>
<accession>A0A480AJY5</accession>
<dbReference type="EMBL" id="BJCL01000002">
    <property type="protein sequence ID" value="GCL61914.1"/>
    <property type="molecule type" value="Genomic_DNA"/>
</dbReference>
<comment type="caution">
    <text evidence="1">The sequence shown here is derived from an EMBL/GenBank/DDBJ whole genome shotgun (WGS) entry which is preliminary data.</text>
</comment>
<dbReference type="InterPro" id="IPR034660">
    <property type="entry name" value="DinB/YfiT-like"/>
</dbReference>